<dbReference type="Proteomes" id="UP000286931">
    <property type="component" value="Unassembled WGS sequence"/>
</dbReference>
<dbReference type="InterPro" id="IPR041657">
    <property type="entry name" value="HTH_17"/>
</dbReference>
<evidence type="ECO:0000313" key="2">
    <source>
        <dbReference type="EMBL" id="GCD93760.1"/>
    </source>
</evidence>
<dbReference type="InterPro" id="IPR009061">
    <property type="entry name" value="DNA-bd_dom_put_sf"/>
</dbReference>
<dbReference type="AlphaFoldDB" id="A0A401YGR9"/>
<evidence type="ECO:0000259" key="1">
    <source>
        <dbReference type="Pfam" id="PF12728"/>
    </source>
</evidence>
<feature type="domain" description="Helix-turn-helix" evidence="1">
    <location>
        <begin position="30"/>
        <end position="84"/>
    </location>
</feature>
<accession>A0A401YGR9</accession>
<dbReference type="InterPro" id="IPR036388">
    <property type="entry name" value="WH-like_DNA-bd_sf"/>
</dbReference>
<evidence type="ECO:0000313" key="3">
    <source>
        <dbReference type="Proteomes" id="UP000286931"/>
    </source>
</evidence>
<dbReference type="Pfam" id="PF12728">
    <property type="entry name" value="HTH_17"/>
    <property type="match status" value="1"/>
</dbReference>
<dbReference type="EMBL" id="BIFH01000014">
    <property type="protein sequence ID" value="GCD93760.1"/>
    <property type="molecule type" value="Genomic_DNA"/>
</dbReference>
<sequence>MLVRHLHRTRVRPESAERDMAGVGMLEGGWYSTEEVAELLGVDPSTLRRWRTGKPVQGPPFVPLSARTTVYSVADVEAWLAGRRVDPQLAA</sequence>
<organism evidence="2 3">
    <name type="scientific">Embleya hyalina</name>
    <dbReference type="NCBI Taxonomy" id="516124"/>
    <lineage>
        <taxon>Bacteria</taxon>
        <taxon>Bacillati</taxon>
        <taxon>Actinomycetota</taxon>
        <taxon>Actinomycetes</taxon>
        <taxon>Kitasatosporales</taxon>
        <taxon>Streptomycetaceae</taxon>
        <taxon>Embleya</taxon>
    </lineage>
</organism>
<proteinExistence type="predicted"/>
<protein>
    <recommendedName>
        <fullName evidence="1">Helix-turn-helix domain-containing protein</fullName>
    </recommendedName>
</protein>
<reference evidence="2 3" key="1">
    <citation type="submission" date="2018-12" db="EMBL/GenBank/DDBJ databases">
        <title>Draft genome sequence of Embleya hyalina NBRC 13850T.</title>
        <authorList>
            <person name="Komaki H."/>
            <person name="Hosoyama A."/>
            <person name="Kimura A."/>
            <person name="Ichikawa N."/>
            <person name="Tamura T."/>
        </authorList>
    </citation>
    <scope>NUCLEOTIDE SEQUENCE [LARGE SCALE GENOMIC DNA]</scope>
    <source>
        <strain evidence="2 3">NBRC 13850</strain>
    </source>
</reference>
<dbReference type="SUPFAM" id="SSF46955">
    <property type="entry name" value="Putative DNA-binding domain"/>
    <property type="match status" value="1"/>
</dbReference>
<comment type="caution">
    <text evidence="2">The sequence shown here is derived from an EMBL/GenBank/DDBJ whole genome shotgun (WGS) entry which is preliminary data.</text>
</comment>
<keyword evidence="3" id="KW-1185">Reference proteome</keyword>
<dbReference type="Gene3D" id="1.10.10.10">
    <property type="entry name" value="Winged helix-like DNA-binding domain superfamily/Winged helix DNA-binding domain"/>
    <property type="match status" value="1"/>
</dbReference>
<name>A0A401YGR9_9ACTN</name>
<gene>
    <name evidence="2" type="ORF">EHYA_01408</name>
</gene>